<dbReference type="PATRIC" id="fig|1461584.3.peg.1099"/>
<dbReference type="CDD" id="cd02440">
    <property type="entry name" value="AdoMet_MTases"/>
    <property type="match status" value="1"/>
</dbReference>
<dbReference type="InterPro" id="IPR041698">
    <property type="entry name" value="Methyltransf_25"/>
</dbReference>
<dbReference type="PANTHER" id="PTHR43861">
    <property type="entry name" value="TRANS-ACONITATE 2-METHYLTRANSFERASE-RELATED"/>
    <property type="match status" value="1"/>
</dbReference>
<gene>
    <name evidence="3" type="primary">tam_1</name>
    <name evidence="3" type="ORF">BN1051_01108</name>
</gene>
<evidence type="ECO:0000313" key="3">
    <source>
        <dbReference type="EMBL" id="CEA07785.1"/>
    </source>
</evidence>
<keyword evidence="3" id="KW-0489">Methyltransferase</keyword>
<dbReference type="EMBL" id="LN483070">
    <property type="protein sequence ID" value="CEA07785.1"/>
    <property type="molecule type" value="Genomic_DNA"/>
</dbReference>
<reference evidence="3" key="1">
    <citation type="submission" date="2014-07" db="EMBL/GenBank/DDBJ databases">
        <authorList>
            <person name="Urmite Genomes Urmite Genomes"/>
        </authorList>
    </citation>
    <scope>NUCLEOTIDE SEQUENCE</scope>
    <source>
        <strain evidence="3">11W110_air</strain>
    </source>
</reference>
<sequence>MTHDHHSHQGEEHTGHEQFGKDYWEAHWTEPGGDAAVVPAHPALEEEIAGLAPGTALDAGSGEGAEAAWLATHGWSVTAVDLSAEALGRAAARAPEADITWIEADLTEWQPEGTFDLVTTFYAHPTIPQLAFYARISRWVAPGGTLLIVGHRHGHGHGAHEHPEEAVTSADAVQALLDPAQWRIDTAVERGRTAISRHGDPVQLQDVVVRAVRR</sequence>
<keyword evidence="1 3" id="KW-0808">Transferase</keyword>
<dbReference type="GO" id="GO:0032259">
    <property type="term" value="P:methylation"/>
    <property type="evidence" value="ECO:0007669"/>
    <property type="project" value="UniProtKB-KW"/>
</dbReference>
<dbReference type="Gene3D" id="3.40.50.150">
    <property type="entry name" value="Vaccinia Virus protein VP39"/>
    <property type="match status" value="1"/>
</dbReference>
<dbReference type="SUPFAM" id="SSF53335">
    <property type="entry name" value="S-adenosyl-L-methionine-dependent methyltransferases"/>
    <property type="match status" value="1"/>
</dbReference>
<proteinExistence type="predicted"/>
<name>A0A078MNC4_9MICC</name>
<evidence type="ECO:0000256" key="1">
    <source>
        <dbReference type="ARBA" id="ARBA00022679"/>
    </source>
</evidence>
<protein>
    <submittedName>
        <fullName evidence="3">Trans-aconitate 2-methyltransferase</fullName>
    </submittedName>
</protein>
<dbReference type="Pfam" id="PF13649">
    <property type="entry name" value="Methyltransf_25"/>
    <property type="match status" value="1"/>
</dbReference>
<dbReference type="GO" id="GO:0008168">
    <property type="term" value="F:methyltransferase activity"/>
    <property type="evidence" value="ECO:0007669"/>
    <property type="project" value="UniProtKB-KW"/>
</dbReference>
<dbReference type="InterPro" id="IPR029063">
    <property type="entry name" value="SAM-dependent_MTases_sf"/>
</dbReference>
<evidence type="ECO:0000259" key="2">
    <source>
        <dbReference type="Pfam" id="PF13649"/>
    </source>
</evidence>
<accession>A0A078MNC4</accession>
<feature type="domain" description="Methyltransferase" evidence="2">
    <location>
        <begin position="57"/>
        <end position="144"/>
    </location>
</feature>
<dbReference type="AlphaFoldDB" id="A0A078MNC4"/>
<organism evidence="3">
    <name type="scientific">Arthrobacter saudimassiliensis</name>
    <dbReference type="NCBI Taxonomy" id="1461584"/>
    <lineage>
        <taxon>Bacteria</taxon>
        <taxon>Bacillati</taxon>
        <taxon>Actinomycetota</taxon>
        <taxon>Actinomycetes</taxon>
        <taxon>Micrococcales</taxon>
        <taxon>Micrococcaceae</taxon>
        <taxon>Arthrobacter</taxon>
    </lineage>
</organism>